<evidence type="ECO:0000313" key="2">
    <source>
        <dbReference type="Proteomes" id="UP000029781"/>
    </source>
</evidence>
<keyword evidence="2" id="KW-1185">Reference proteome</keyword>
<reference evidence="1 2" key="1">
    <citation type="journal article" date="2010" name="Proc. Natl. Acad. Sci. U.S.A.">
        <title>Giant virus with a remarkable complement of genes infects marine zooplankton.</title>
        <authorList>
            <person name="Fischer M.G."/>
            <person name="Allen M.J."/>
            <person name="Wilson W.H."/>
            <person name="Suttle C.A."/>
        </authorList>
    </citation>
    <scope>NUCLEOTIDE SEQUENCE [LARGE SCALE GENOMIC DNA]</scope>
    <source>
        <strain evidence="1 2">BV-PW1</strain>
    </source>
</reference>
<gene>
    <name evidence="1" type="ORF">crov179</name>
</gene>
<dbReference type="GeneID" id="9887581"/>
<dbReference type="KEGG" id="vg:9887581"/>
<accession>E3T4U9</accession>
<dbReference type="RefSeq" id="YP_003969811.1">
    <property type="nucleotide sequence ID" value="NC_014637.1"/>
</dbReference>
<evidence type="ECO:0000313" key="1">
    <source>
        <dbReference type="EMBL" id="ADO67212.1"/>
    </source>
</evidence>
<protein>
    <submittedName>
        <fullName evidence="1">Uncharacterized protein</fullName>
    </submittedName>
</protein>
<name>E3T4U9_CROVB</name>
<dbReference type="Proteomes" id="UP000029781">
    <property type="component" value="Segment"/>
</dbReference>
<dbReference type="PROSITE" id="PS51354">
    <property type="entry name" value="GLUTAREDOXIN_2"/>
    <property type="match status" value="1"/>
</dbReference>
<dbReference type="EMBL" id="GU244497">
    <property type="protein sequence ID" value="ADO67212.1"/>
    <property type="molecule type" value="Genomic_DNA"/>
</dbReference>
<organismHost>
    <name type="scientific">Cafeteria roenbergensis</name>
    <name type="common">Marine flagellate</name>
    <dbReference type="NCBI Taxonomy" id="33653"/>
</organismHost>
<dbReference type="Gene3D" id="3.40.30.10">
    <property type="entry name" value="Glutaredoxin"/>
    <property type="match status" value="1"/>
</dbReference>
<organism evidence="1 2">
    <name type="scientific">Cafeteria roenbergensis virus (strain BV-PW1)</name>
    <name type="common">CroV</name>
    <dbReference type="NCBI Taxonomy" id="693272"/>
    <lineage>
        <taxon>Viruses</taxon>
        <taxon>Varidnaviria</taxon>
        <taxon>Bamfordvirae</taxon>
        <taxon>Nucleocytoviricota</taxon>
        <taxon>Megaviricetes</taxon>
        <taxon>Imitervirales</taxon>
        <taxon>Mimiviridae</taxon>
        <taxon>Aliimimivirinae</taxon>
        <taxon>Rheavirus</taxon>
        <taxon>Rheavirus sinusmexicani</taxon>
    </lineage>
</organism>
<sequence>MGYYLQVNSLIGCPYSIEVEKILQQENINSKIIKINPSEKHLYKNEQISSFPQIFLKKYNSKGQLLLGGNSDFKEILNLQNKDLNIQIKSLLKKYPVMTHKTKLRLIQLFNKV</sequence>
<proteinExistence type="predicted"/>